<keyword evidence="2" id="KW-0040">ANK repeat</keyword>
<dbReference type="SUPFAM" id="SSF117916">
    <property type="entry name" value="Fe-S cluster assembly (FSCA) domain-like"/>
    <property type="match status" value="2"/>
</dbReference>
<feature type="domain" description="Scaffold protein Nfu/NifU N-terminal" evidence="4">
    <location>
        <begin position="419"/>
        <end position="509"/>
    </location>
</feature>
<evidence type="ECO:0000313" key="6">
    <source>
        <dbReference type="Proteomes" id="UP000591131"/>
    </source>
</evidence>
<dbReference type="PANTHER" id="PTHR11178:SF1">
    <property type="entry name" value="NFU1 IRON-SULFUR CLUSTER SCAFFOLD HOMOLOG, MITOCHONDRIAL"/>
    <property type="match status" value="1"/>
</dbReference>
<evidence type="ECO:0000256" key="2">
    <source>
        <dbReference type="PROSITE-ProRule" id="PRU00023"/>
    </source>
</evidence>
<gene>
    <name evidence="5" type="primary">NU1_1</name>
    <name evidence="5" type="ORF">FOL47_007028</name>
</gene>
<organism evidence="5 6">
    <name type="scientific">Perkinsus chesapeaki</name>
    <name type="common">Clam parasite</name>
    <name type="synonym">Perkinsus andrewsi</name>
    <dbReference type="NCBI Taxonomy" id="330153"/>
    <lineage>
        <taxon>Eukaryota</taxon>
        <taxon>Sar</taxon>
        <taxon>Alveolata</taxon>
        <taxon>Perkinsozoa</taxon>
        <taxon>Perkinsea</taxon>
        <taxon>Perkinsida</taxon>
        <taxon>Perkinsidae</taxon>
        <taxon>Perkinsus</taxon>
    </lineage>
</organism>
<dbReference type="AlphaFoldDB" id="A0A7J6LP17"/>
<evidence type="ECO:0000313" key="5">
    <source>
        <dbReference type="EMBL" id="KAF4660760.1"/>
    </source>
</evidence>
<dbReference type="Gene3D" id="3.30.300.130">
    <property type="entry name" value="Fe-S cluster assembly (FSCA)"/>
    <property type="match status" value="2"/>
</dbReference>
<dbReference type="InterPro" id="IPR034904">
    <property type="entry name" value="FSCA_dom_sf"/>
</dbReference>
<proteinExistence type="inferred from homology"/>
<dbReference type="InterPro" id="IPR002110">
    <property type="entry name" value="Ankyrin_rpt"/>
</dbReference>
<dbReference type="GO" id="GO:0016226">
    <property type="term" value="P:iron-sulfur cluster assembly"/>
    <property type="evidence" value="ECO:0007669"/>
    <property type="project" value="InterPro"/>
</dbReference>
<dbReference type="Pfam" id="PF08712">
    <property type="entry name" value="Nfu_N"/>
    <property type="match status" value="2"/>
</dbReference>
<feature type="domain" description="Scaffold protein Nfu/NifU N-terminal" evidence="4">
    <location>
        <begin position="168"/>
        <end position="257"/>
    </location>
</feature>
<dbReference type="InterPro" id="IPR001075">
    <property type="entry name" value="NIF_FeS_clus_asmbl_NifU_C"/>
</dbReference>
<feature type="coiled-coil region" evidence="3">
    <location>
        <begin position="516"/>
        <end position="543"/>
    </location>
</feature>
<dbReference type="Gene3D" id="1.25.40.20">
    <property type="entry name" value="Ankyrin repeat-containing domain"/>
    <property type="match status" value="1"/>
</dbReference>
<dbReference type="OrthoDB" id="565552at2759"/>
<keyword evidence="6" id="KW-1185">Reference proteome</keyword>
<dbReference type="PROSITE" id="PS50088">
    <property type="entry name" value="ANK_REPEAT"/>
    <property type="match status" value="1"/>
</dbReference>
<evidence type="ECO:0000259" key="4">
    <source>
        <dbReference type="SMART" id="SM00932"/>
    </source>
</evidence>
<feature type="repeat" description="ANK" evidence="2">
    <location>
        <begin position="90"/>
        <end position="124"/>
    </location>
</feature>
<dbReference type="PROSITE" id="PS50297">
    <property type="entry name" value="ANK_REP_REGION"/>
    <property type="match status" value="1"/>
</dbReference>
<comment type="similarity">
    <text evidence="1">Belongs to the NifU family.</text>
</comment>
<evidence type="ECO:0000256" key="3">
    <source>
        <dbReference type="SAM" id="Coils"/>
    </source>
</evidence>
<evidence type="ECO:0000256" key="1">
    <source>
        <dbReference type="ARBA" id="ARBA00006420"/>
    </source>
</evidence>
<dbReference type="Proteomes" id="UP000591131">
    <property type="component" value="Unassembled WGS sequence"/>
</dbReference>
<dbReference type="InterPro" id="IPR014824">
    <property type="entry name" value="Nfu/NifU_N"/>
</dbReference>
<sequence length="621" mass="68256">MFRCGGSSPASVLYFIEPDAEGYCPHSELCDCHCHCPCKCHEVPKRCGRGIEVGDKPLIECIREGYSVWWLKMAVSLGKWRELNLQESYTLDTPLHVACQPQYYDFSLVEHFLRHGADPNITNVKGEIALHIAAGLLYSHGSRIDLLDSKDRLPEDRTRDKRARCIAVSAEATPNPSAMMFTLEGRKPVLGQGAKSMSFEKNHCADSPLAASLFRVHGVDKVLLAARHATVTKSPETDWTMVQPNVELVISQFFDIPNVKAVAPEAIEYTPEGQEQHMDDVVASIHEILEQRIKPFVEQDGGDVEFVSFEPESGELKIRLVGSCSGCPKSSVTLKFGIQRMVCHYIPEVKNVINIEEGAVAFDSCILIMITAATSGLDGSLSRVLASHAPPSPTSLTFEAAAVSTADEDSPCGRQTIEVSSATTKDDNVMIFWLEGDKRILPSGAKGMTFSDKASSTQSPLALSLFKIAGVEKVILSQHNASVSKSESMNWCFVKPKVEDVLSKFFAVPGLQPVYRSALEFENAAEEAKKAELMRRIAEVLDEKVRPVLQDDGGDVDLADFDEETGVLNVRLKGACAGCPMSSVTLRFRIENMLVRNVPEVKKVINIASTDVTQFPKEIDF</sequence>
<dbReference type="Gene3D" id="3.30.1370.70">
    <property type="entry name" value="Scaffold protein Nfu/NifU, N-terminal domain"/>
    <property type="match status" value="2"/>
</dbReference>
<dbReference type="SMART" id="SM00932">
    <property type="entry name" value="Nfu_N"/>
    <property type="match status" value="2"/>
</dbReference>
<accession>A0A7J6LP17</accession>
<dbReference type="GO" id="GO:0005506">
    <property type="term" value="F:iron ion binding"/>
    <property type="evidence" value="ECO:0007669"/>
    <property type="project" value="InterPro"/>
</dbReference>
<protein>
    <submittedName>
        <fullName evidence="5">NFU1 iron-sulfur cluster scaffold</fullName>
    </submittedName>
</protein>
<dbReference type="InterPro" id="IPR036498">
    <property type="entry name" value="Nfu/NifU_N_sf"/>
</dbReference>
<dbReference type="SUPFAM" id="SSF110836">
    <property type="entry name" value="Hypothetical protein SAV1430"/>
    <property type="match status" value="2"/>
</dbReference>
<keyword evidence="3" id="KW-0175">Coiled coil</keyword>
<dbReference type="Pfam" id="PF00023">
    <property type="entry name" value="Ank"/>
    <property type="match status" value="1"/>
</dbReference>
<dbReference type="PANTHER" id="PTHR11178">
    <property type="entry name" value="IRON-SULFUR CLUSTER SCAFFOLD PROTEIN NFU-RELATED"/>
    <property type="match status" value="1"/>
</dbReference>
<dbReference type="GO" id="GO:0051536">
    <property type="term" value="F:iron-sulfur cluster binding"/>
    <property type="evidence" value="ECO:0007669"/>
    <property type="project" value="InterPro"/>
</dbReference>
<dbReference type="InterPro" id="IPR036770">
    <property type="entry name" value="Ankyrin_rpt-contain_sf"/>
</dbReference>
<reference evidence="5 6" key="1">
    <citation type="submission" date="2020-04" db="EMBL/GenBank/DDBJ databases">
        <title>Perkinsus chesapeaki whole genome sequence.</title>
        <authorList>
            <person name="Bogema D.R."/>
        </authorList>
    </citation>
    <scope>NUCLEOTIDE SEQUENCE [LARGE SCALE GENOMIC DNA]</scope>
    <source>
        <strain evidence="5">ATCC PRA-425</strain>
    </source>
</reference>
<dbReference type="SUPFAM" id="SSF48403">
    <property type="entry name" value="Ankyrin repeat"/>
    <property type="match status" value="1"/>
</dbReference>
<comment type="caution">
    <text evidence="5">The sequence shown here is derived from an EMBL/GenBank/DDBJ whole genome shotgun (WGS) entry which is preliminary data.</text>
</comment>
<name>A0A7J6LP17_PERCH</name>
<dbReference type="Pfam" id="PF01106">
    <property type="entry name" value="NifU"/>
    <property type="match status" value="2"/>
</dbReference>
<dbReference type="EMBL" id="JAAPAO010000401">
    <property type="protein sequence ID" value="KAF4660760.1"/>
    <property type="molecule type" value="Genomic_DNA"/>
</dbReference>